<proteinExistence type="predicted"/>
<feature type="transmembrane region" description="Helical" evidence="2">
    <location>
        <begin position="235"/>
        <end position="251"/>
    </location>
</feature>
<feature type="transmembrane region" description="Helical" evidence="2">
    <location>
        <begin position="165"/>
        <end position="182"/>
    </location>
</feature>
<keyword evidence="2" id="KW-0472">Membrane</keyword>
<organism evidence="3 4">
    <name type="scientific">Enemella evansiae</name>
    <dbReference type="NCBI Taxonomy" id="2016499"/>
    <lineage>
        <taxon>Bacteria</taxon>
        <taxon>Bacillati</taxon>
        <taxon>Actinomycetota</taxon>
        <taxon>Actinomycetes</taxon>
        <taxon>Propionibacteriales</taxon>
        <taxon>Propionibacteriaceae</taxon>
        <taxon>Enemella</taxon>
    </lineage>
</organism>
<feature type="transmembrane region" description="Helical" evidence="2">
    <location>
        <begin position="202"/>
        <end position="223"/>
    </location>
</feature>
<dbReference type="PANTHER" id="PTHR36844:SF1">
    <property type="entry name" value="PROTEASE PRSW"/>
    <property type="match status" value="1"/>
</dbReference>
<keyword evidence="3" id="KW-0645">Protease</keyword>
<name>A0A255GP32_9ACTN</name>
<dbReference type="InterPro" id="IPR026898">
    <property type="entry name" value="PrsW"/>
</dbReference>
<keyword evidence="3" id="KW-0378">Hydrolase</keyword>
<feature type="region of interest" description="Disordered" evidence="1">
    <location>
        <begin position="1"/>
        <end position="22"/>
    </location>
</feature>
<dbReference type="Pfam" id="PF13367">
    <property type="entry name" value="PrsW-protease"/>
    <property type="match status" value="1"/>
</dbReference>
<keyword evidence="4" id="KW-1185">Reference proteome</keyword>
<feature type="transmembrane region" description="Helical" evidence="2">
    <location>
        <begin position="98"/>
        <end position="117"/>
    </location>
</feature>
<evidence type="ECO:0000256" key="2">
    <source>
        <dbReference type="SAM" id="Phobius"/>
    </source>
</evidence>
<dbReference type="GO" id="GO:0008237">
    <property type="term" value="F:metallopeptidase activity"/>
    <property type="evidence" value="ECO:0007669"/>
    <property type="project" value="UniProtKB-KW"/>
</dbReference>
<dbReference type="EMBL" id="NMVO01000001">
    <property type="protein sequence ID" value="OYO17577.1"/>
    <property type="molecule type" value="Genomic_DNA"/>
</dbReference>
<keyword evidence="2" id="KW-0812">Transmembrane</keyword>
<evidence type="ECO:0000256" key="1">
    <source>
        <dbReference type="SAM" id="MobiDB-lite"/>
    </source>
</evidence>
<feature type="transmembrane region" description="Helical" evidence="2">
    <location>
        <begin position="66"/>
        <end position="86"/>
    </location>
</feature>
<accession>A0A255GP32</accession>
<feature type="transmembrane region" description="Helical" evidence="2">
    <location>
        <begin position="129"/>
        <end position="153"/>
    </location>
</feature>
<dbReference type="Proteomes" id="UP000215896">
    <property type="component" value="Unassembled WGS sequence"/>
</dbReference>
<feature type="transmembrane region" description="Helical" evidence="2">
    <location>
        <begin position="263"/>
        <end position="283"/>
    </location>
</feature>
<protein>
    <submittedName>
        <fullName evidence="3">PrsW family intramembrane metalloprotease</fullName>
    </submittedName>
</protein>
<dbReference type="GO" id="GO:0006508">
    <property type="term" value="P:proteolysis"/>
    <property type="evidence" value="ECO:0007669"/>
    <property type="project" value="UniProtKB-KW"/>
</dbReference>
<dbReference type="AlphaFoldDB" id="A0A255GP32"/>
<evidence type="ECO:0000313" key="3">
    <source>
        <dbReference type="EMBL" id="OYO17577.1"/>
    </source>
</evidence>
<reference evidence="3 4" key="1">
    <citation type="submission" date="2017-07" db="EMBL/GenBank/DDBJ databases">
        <title>Draft whole genome sequences of clinical Proprionibacteriaceae strains.</title>
        <authorList>
            <person name="Bernier A.-M."/>
            <person name="Bernard K."/>
            <person name="Domingo M.-C."/>
        </authorList>
    </citation>
    <scope>NUCLEOTIDE SEQUENCE [LARGE SCALE GENOMIC DNA]</scope>
    <source>
        <strain evidence="3 4">NML 030167</strain>
    </source>
</reference>
<keyword evidence="2" id="KW-1133">Transmembrane helix</keyword>
<keyword evidence="3" id="KW-0482">Metalloprotease</keyword>
<feature type="transmembrane region" description="Helical" evidence="2">
    <location>
        <begin position="37"/>
        <end position="60"/>
    </location>
</feature>
<evidence type="ECO:0000313" key="4">
    <source>
        <dbReference type="Proteomes" id="UP000215896"/>
    </source>
</evidence>
<sequence>MLPMTQPMPYQQPGQFGPGPYPPPMPRTRPVLRKKQALALPIITIILGSLVMGFFVLATVMGNKGIAVLAIVLSATLSSIGILLLLWLDRWEPEPPHLLVAAFFWGGGVSLVLVLILSAFVEPLGSGDFFSAVIAAPLTEETSKGLFLVLILLASRRGRAEFNSLTDALVYAGFIGIGFSFVEDMMYIAGQNSVGEALTLAGIRLGLGAFSHSIYVSMTAIGLWKGMNSSGAMRVIWPFLGWCGAVALHAIHNGSTFFGTGAYFLALVFVAFPALVFLIVIGVRSSRREGKVVRQQLPAMVHAGWITPTEAGWLGNLRGRKEQLRSANAQGPEEKQRLRAFRDNVTELAFVRDRLDEQQRRRQPLSPELLAQHDDLVTLIRNSQQWVQQRLEPHAGGWQALPGQPGMAYRR</sequence>
<dbReference type="PANTHER" id="PTHR36844">
    <property type="entry name" value="PROTEASE PRSW"/>
    <property type="match status" value="1"/>
</dbReference>
<gene>
    <name evidence="3" type="ORF">CGZ94_01365</name>
</gene>
<comment type="caution">
    <text evidence="3">The sequence shown here is derived from an EMBL/GenBank/DDBJ whole genome shotgun (WGS) entry which is preliminary data.</text>
</comment>
<dbReference type="OrthoDB" id="9785431at2"/>